<proteinExistence type="predicted"/>
<evidence type="ECO:0000313" key="3">
    <source>
        <dbReference type="Proteomes" id="UP000054279"/>
    </source>
</evidence>
<feature type="non-terminal residue" evidence="2">
    <location>
        <position position="1"/>
    </location>
</feature>
<dbReference type="AlphaFoldDB" id="A0A0C9TKX4"/>
<evidence type="ECO:0000313" key="2">
    <source>
        <dbReference type="EMBL" id="KIJ22499.1"/>
    </source>
</evidence>
<evidence type="ECO:0000256" key="1">
    <source>
        <dbReference type="SAM" id="MobiDB-lite"/>
    </source>
</evidence>
<feature type="region of interest" description="Disordered" evidence="1">
    <location>
        <begin position="27"/>
        <end position="48"/>
    </location>
</feature>
<feature type="compositionally biased region" description="Polar residues" evidence="1">
    <location>
        <begin position="27"/>
        <end position="42"/>
    </location>
</feature>
<organism evidence="2 3">
    <name type="scientific">Sphaerobolus stellatus (strain SS14)</name>
    <dbReference type="NCBI Taxonomy" id="990650"/>
    <lineage>
        <taxon>Eukaryota</taxon>
        <taxon>Fungi</taxon>
        <taxon>Dikarya</taxon>
        <taxon>Basidiomycota</taxon>
        <taxon>Agaricomycotina</taxon>
        <taxon>Agaricomycetes</taxon>
        <taxon>Phallomycetidae</taxon>
        <taxon>Geastrales</taxon>
        <taxon>Sphaerobolaceae</taxon>
        <taxon>Sphaerobolus</taxon>
    </lineage>
</organism>
<gene>
    <name evidence="2" type="ORF">M422DRAFT_40050</name>
</gene>
<dbReference type="EMBL" id="KN838174">
    <property type="protein sequence ID" value="KIJ22499.1"/>
    <property type="molecule type" value="Genomic_DNA"/>
</dbReference>
<dbReference type="HOGENOM" id="CLU_2782995_0_0_1"/>
<name>A0A0C9TKX4_SPHS4</name>
<sequence>LSNMSRTNKFSAFQKTISASIALAQSQVTPAGPSTQPGNVRSQRNRTRTERGELYGALNIIYICRLHYN</sequence>
<accession>A0A0C9TKX4</accession>
<keyword evidence="3" id="KW-1185">Reference proteome</keyword>
<protein>
    <submittedName>
        <fullName evidence="2">Uncharacterized protein</fullName>
    </submittedName>
</protein>
<reference evidence="2 3" key="1">
    <citation type="submission" date="2014-06" db="EMBL/GenBank/DDBJ databases">
        <title>Evolutionary Origins and Diversification of the Mycorrhizal Mutualists.</title>
        <authorList>
            <consortium name="DOE Joint Genome Institute"/>
            <consortium name="Mycorrhizal Genomics Consortium"/>
            <person name="Kohler A."/>
            <person name="Kuo A."/>
            <person name="Nagy L.G."/>
            <person name="Floudas D."/>
            <person name="Copeland A."/>
            <person name="Barry K.W."/>
            <person name="Cichocki N."/>
            <person name="Veneault-Fourrey C."/>
            <person name="LaButti K."/>
            <person name="Lindquist E.A."/>
            <person name="Lipzen A."/>
            <person name="Lundell T."/>
            <person name="Morin E."/>
            <person name="Murat C."/>
            <person name="Riley R."/>
            <person name="Ohm R."/>
            <person name="Sun H."/>
            <person name="Tunlid A."/>
            <person name="Henrissat B."/>
            <person name="Grigoriev I.V."/>
            <person name="Hibbett D.S."/>
            <person name="Martin F."/>
        </authorList>
    </citation>
    <scope>NUCLEOTIDE SEQUENCE [LARGE SCALE GENOMIC DNA]</scope>
    <source>
        <strain evidence="2 3">SS14</strain>
    </source>
</reference>
<dbReference type="Proteomes" id="UP000054279">
    <property type="component" value="Unassembled WGS sequence"/>
</dbReference>